<protein>
    <recommendedName>
        <fullName evidence="5">TRASH domain-containing protein</fullName>
    </recommendedName>
</protein>
<evidence type="ECO:0000259" key="5">
    <source>
        <dbReference type="SMART" id="SM00746"/>
    </source>
</evidence>
<dbReference type="PANTHER" id="PTHR45736">
    <property type="entry name" value="ZINC FINGER MYM-TYPE PROTEIN"/>
    <property type="match status" value="1"/>
</dbReference>
<comment type="caution">
    <text evidence="6">The sequence shown here is derived from an EMBL/GenBank/DDBJ whole genome shotgun (WGS) entry which is preliminary data.</text>
</comment>
<feature type="non-terminal residue" evidence="6">
    <location>
        <position position="1"/>
    </location>
</feature>
<proteinExistence type="predicted"/>
<gene>
    <name evidence="6" type="ORF">AAG570_009194</name>
</gene>
<name>A0ABD0YT12_9HEMI</name>
<dbReference type="InterPro" id="IPR011017">
    <property type="entry name" value="TRASH_dom"/>
</dbReference>
<sequence>VGSISLGKYCVRFGYDIKQFCQSSCLEDFKKGLKVCSYCQKDISENSDGFLAAVGDGGQFKDFCSQMCMESYDRLTQNSPIQLLVHACDVCYKVRLVQVEVILDSKHHKLCSDVCFAAFKFVNTIKVGHCDMCKKYYDKNTQEGEVMIYYEDASHSFCSKSCMNIYILSKRKIVPCSWCKVKKYNFDMIKKTFSVGPLAVLMCSLNCLALYRVSVQAVSSKNRTACDMCSRLDQTLYHLTMSDASFRNFCSYECVMNFQALFKNNRSTMLGSQPTPTGETFTSVF</sequence>
<evidence type="ECO:0000256" key="2">
    <source>
        <dbReference type="ARBA" id="ARBA00022737"/>
    </source>
</evidence>
<dbReference type="Pfam" id="PF06467">
    <property type="entry name" value="zf-FCS"/>
    <property type="match status" value="1"/>
</dbReference>
<feature type="domain" description="TRASH" evidence="5">
    <location>
        <begin position="130"/>
        <end position="170"/>
    </location>
</feature>
<feature type="domain" description="TRASH" evidence="5">
    <location>
        <begin position="36"/>
        <end position="76"/>
    </location>
</feature>
<evidence type="ECO:0000313" key="7">
    <source>
        <dbReference type="Proteomes" id="UP001558652"/>
    </source>
</evidence>
<dbReference type="AlphaFoldDB" id="A0ABD0YT12"/>
<dbReference type="GO" id="GO:0008270">
    <property type="term" value="F:zinc ion binding"/>
    <property type="evidence" value="ECO:0007669"/>
    <property type="project" value="UniProtKB-KW"/>
</dbReference>
<feature type="domain" description="TRASH" evidence="5">
    <location>
        <begin position="2"/>
        <end position="33"/>
    </location>
</feature>
<organism evidence="6 7">
    <name type="scientific">Ranatra chinensis</name>
    <dbReference type="NCBI Taxonomy" id="642074"/>
    <lineage>
        <taxon>Eukaryota</taxon>
        <taxon>Metazoa</taxon>
        <taxon>Ecdysozoa</taxon>
        <taxon>Arthropoda</taxon>
        <taxon>Hexapoda</taxon>
        <taxon>Insecta</taxon>
        <taxon>Pterygota</taxon>
        <taxon>Neoptera</taxon>
        <taxon>Paraneoptera</taxon>
        <taxon>Hemiptera</taxon>
        <taxon>Heteroptera</taxon>
        <taxon>Panheteroptera</taxon>
        <taxon>Nepomorpha</taxon>
        <taxon>Nepidae</taxon>
        <taxon>Ranatrinae</taxon>
        <taxon>Ranatra</taxon>
    </lineage>
</organism>
<evidence type="ECO:0000313" key="6">
    <source>
        <dbReference type="EMBL" id="KAL1139134.1"/>
    </source>
</evidence>
<reference evidence="6 7" key="1">
    <citation type="submission" date="2024-07" db="EMBL/GenBank/DDBJ databases">
        <title>Chromosome-level genome assembly of the water stick insect Ranatra chinensis (Heteroptera: Nepidae).</title>
        <authorList>
            <person name="Liu X."/>
        </authorList>
    </citation>
    <scope>NUCLEOTIDE SEQUENCE [LARGE SCALE GENOMIC DNA]</scope>
    <source>
        <strain evidence="6">Cailab_2021Rc</strain>
        <tissue evidence="6">Muscle</tissue>
    </source>
</reference>
<dbReference type="InterPro" id="IPR010507">
    <property type="entry name" value="Znf_MYM"/>
</dbReference>
<dbReference type="InterPro" id="IPR051284">
    <property type="entry name" value="ZnF_MYMT-QRICH1"/>
</dbReference>
<keyword evidence="7" id="KW-1185">Reference proteome</keyword>
<keyword evidence="2" id="KW-0677">Repeat</keyword>
<dbReference type="PANTHER" id="PTHR45736:SF1">
    <property type="entry name" value="WITHOUT CHILDREN, ISOFORM B"/>
    <property type="match status" value="1"/>
</dbReference>
<evidence type="ECO:0000256" key="4">
    <source>
        <dbReference type="ARBA" id="ARBA00022833"/>
    </source>
</evidence>
<feature type="domain" description="TRASH" evidence="5">
    <location>
        <begin position="226"/>
        <end position="262"/>
    </location>
</feature>
<keyword evidence="3" id="KW-0863">Zinc-finger</keyword>
<accession>A0ABD0YT12</accession>
<keyword evidence="4" id="KW-0862">Zinc</keyword>
<evidence type="ECO:0000256" key="3">
    <source>
        <dbReference type="ARBA" id="ARBA00022771"/>
    </source>
</evidence>
<feature type="domain" description="TRASH" evidence="5">
    <location>
        <begin position="88"/>
        <end position="123"/>
    </location>
</feature>
<dbReference type="Proteomes" id="UP001558652">
    <property type="component" value="Unassembled WGS sequence"/>
</dbReference>
<evidence type="ECO:0000256" key="1">
    <source>
        <dbReference type="ARBA" id="ARBA00022723"/>
    </source>
</evidence>
<dbReference type="EMBL" id="JBFDAA010000003">
    <property type="protein sequence ID" value="KAL1139134.1"/>
    <property type="molecule type" value="Genomic_DNA"/>
</dbReference>
<keyword evidence="1" id="KW-0479">Metal-binding</keyword>
<dbReference type="SMART" id="SM00746">
    <property type="entry name" value="TRASH"/>
    <property type="match status" value="5"/>
</dbReference>